<evidence type="ECO:0000256" key="9">
    <source>
        <dbReference type="ARBA" id="ARBA00070492"/>
    </source>
</evidence>
<dbReference type="GO" id="GO:0048513">
    <property type="term" value="P:animal organ development"/>
    <property type="evidence" value="ECO:0007669"/>
    <property type="project" value="UniProtKB-ARBA"/>
</dbReference>
<evidence type="ECO:0000256" key="5">
    <source>
        <dbReference type="ARBA" id="ARBA00023054"/>
    </source>
</evidence>
<dbReference type="EMBL" id="HBIJ01007500">
    <property type="protein sequence ID" value="CAE0364546.1"/>
    <property type="molecule type" value="Transcribed_RNA"/>
</dbReference>
<evidence type="ECO:0000256" key="4">
    <source>
        <dbReference type="ARBA" id="ARBA00022794"/>
    </source>
</evidence>
<feature type="compositionally biased region" description="Basic and acidic residues" evidence="10">
    <location>
        <begin position="389"/>
        <end position="401"/>
    </location>
</feature>
<dbReference type="GO" id="GO:0030992">
    <property type="term" value="C:intraciliary transport particle B"/>
    <property type="evidence" value="ECO:0007669"/>
    <property type="project" value="TreeGrafter"/>
</dbReference>
<evidence type="ECO:0000256" key="7">
    <source>
        <dbReference type="ARBA" id="ARBA00023273"/>
    </source>
</evidence>
<gene>
    <name evidence="13" type="ORF">ALAG00032_LOCUS5287</name>
</gene>
<dbReference type="GO" id="GO:0005930">
    <property type="term" value="C:axoneme"/>
    <property type="evidence" value="ECO:0007669"/>
    <property type="project" value="UniProtKB-SubCell"/>
</dbReference>
<dbReference type="GO" id="GO:0048731">
    <property type="term" value="P:system development"/>
    <property type="evidence" value="ECO:0007669"/>
    <property type="project" value="UniProtKB-ARBA"/>
</dbReference>
<dbReference type="FunFam" id="1.10.418.50:FF:000001">
    <property type="entry name" value="TRAF3-interacting protein 1 isoform X1"/>
    <property type="match status" value="2"/>
</dbReference>
<dbReference type="InterPro" id="IPR042576">
    <property type="entry name" value="TRAF3IP1_N_sf"/>
</dbReference>
<evidence type="ECO:0000256" key="10">
    <source>
        <dbReference type="SAM" id="MobiDB-lite"/>
    </source>
</evidence>
<keyword evidence="3" id="KW-0963">Cytoplasm</keyword>
<evidence type="ECO:0000313" key="13">
    <source>
        <dbReference type="EMBL" id="CAE0364546.1"/>
    </source>
</evidence>
<feature type="domain" description="TRAF3-interacting protein 1 C-terminal" evidence="12">
    <location>
        <begin position="536"/>
        <end position="676"/>
    </location>
</feature>
<dbReference type="Pfam" id="PF17749">
    <property type="entry name" value="MIP-T3_C"/>
    <property type="match status" value="1"/>
</dbReference>
<comment type="subcellular location">
    <subcellularLocation>
        <location evidence="2">Cytoplasm</location>
        <location evidence="2">Cytoskeleton</location>
        <location evidence="2">Cilium axoneme</location>
    </subcellularLocation>
    <subcellularLocation>
        <location evidence="1">Cytoplasm</location>
        <location evidence="1">Cytoskeleton</location>
        <location evidence="1">Cilium basal body</location>
    </subcellularLocation>
</comment>
<evidence type="ECO:0000256" key="3">
    <source>
        <dbReference type="ARBA" id="ARBA00022490"/>
    </source>
</evidence>
<keyword evidence="5" id="KW-0175">Coiled coil</keyword>
<evidence type="ECO:0000259" key="12">
    <source>
        <dbReference type="Pfam" id="PF17749"/>
    </source>
</evidence>
<dbReference type="InterPro" id="IPR040468">
    <property type="entry name" value="TRAF3IP1_N"/>
</dbReference>
<feature type="region of interest" description="Disordered" evidence="10">
    <location>
        <begin position="529"/>
        <end position="566"/>
    </location>
</feature>
<dbReference type="PANTHER" id="PTHR31363:SF0">
    <property type="entry name" value="TRAF3-INTERACTING PROTEIN 1"/>
    <property type="match status" value="1"/>
</dbReference>
<proteinExistence type="inferred from homology"/>
<evidence type="ECO:0000256" key="1">
    <source>
        <dbReference type="ARBA" id="ARBA00004120"/>
    </source>
</evidence>
<dbReference type="GO" id="GO:0070507">
    <property type="term" value="P:regulation of microtubule cytoskeleton organization"/>
    <property type="evidence" value="ECO:0007669"/>
    <property type="project" value="TreeGrafter"/>
</dbReference>
<feature type="compositionally biased region" description="Basic and acidic residues" evidence="10">
    <location>
        <begin position="483"/>
        <end position="495"/>
    </location>
</feature>
<dbReference type="AlphaFoldDB" id="A0A7S3JTG7"/>
<dbReference type="PANTHER" id="PTHR31363">
    <property type="entry name" value="TRAF3-INTERACTING PROTEIN 1"/>
    <property type="match status" value="1"/>
</dbReference>
<keyword evidence="7" id="KW-0966">Cell projection</keyword>
<feature type="domain" description="TRAF3-interacting protein 1 N-terminal" evidence="11">
    <location>
        <begin position="228"/>
        <end position="338"/>
    </location>
</feature>
<evidence type="ECO:0000259" key="11">
    <source>
        <dbReference type="Pfam" id="PF10243"/>
    </source>
</evidence>
<organism evidence="13">
    <name type="scientific">Aureoumbra lagunensis</name>
    <dbReference type="NCBI Taxonomy" id="44058"/>
    <lineage>
        <taxon>Eukaryota</taxon>
        <taxon>Sar</taxon>
        <taxon>Stramenopiles</taxon>
        <taxon>Ochrophyta</taxon>
        <taxon>Pelagophyceae</taxon>
        <taxon>Pelagomonadales</taxon>
        <taxon>Aureoumbra</taxon>
    </lineage>
</organism>
<dbReference type="GO" id="GO:0008017">
    <property type="term" value="F:microtubule binding"/>
    <property type="evidence" value="ECO:0007669"/>
    <property type="project" value="InterPro"/>
</dbReference>
<feature type="region of interest" description="Disordered" evidence="10">
    <location>
        <begin position="132"/>
        <end position="170"/>
    </location>
</feature>
<evidence type="ECO:0000256" key="2">
    <source>
        <dbReference type="ARBA" id="ARBA00004430"/>
    </source>
</evidence>
<feature type="compositionally biased region" description="Basic and acidic residues" evidence="10">
    <location>
        <begin position="186"/>
        <end position="202"/>
    </location>
</feature>
<keyword evidence="6" id="KW-0206">Cytoskeleton</keyword>
<protein>
    <recommendedName>
        <fullName evidence="9">TRAF3-interacting protein 1</fullName>
    </recommendedName>
</protein>
<feature type="region of interest" description="Disordered" evidence="10">
    <location>
        <begin position="367"/>
        <end position="509"/>
    </location>
</feature>
<dbReference type="GO" id="GO:0036064">
    <property type="term" value="C:ciliary basal body"/>
    <property type="evidence" value="ECO:0007669"/>
    <property type="project" value="TreeGrafter"/>
</dbReference>
<name>A0A7S3JTG7_9STRA</name>
<evidence type="ECO:0000256" key="6">
    <source>
        <dbReference type="ARBA" id="ARBA00023212"/>
    </source>
</evidence>
<sequence length="695" mass="77635">MALPLEESIVRTQEVLQPLIAKPQLKEKFLQKPPFRFLHDIVTALIESRGFPAGLYQGAELDSGSYKDKDTKVEFLTKLILCVGICRGRVLEVRETKIVAGLEPERTNELLQEMAYAATDDTVDIPQAIRRTLAGDQPSPNDIPRRNREGSAQAKDTHLEEEEKQSHINNGTQFKKVEDIILDPPLRSESKFAQQDESRLDIKPSSNFDNRGVAQLNDGDINSCDGTIEKTKNILEPIIEKKPKLTEKLLSKPPFRFLHDLISEVTRRTGFAHGLYDEIESDSSQVSDKTAKINYLNKIIQLVNMQLNVAIEAKPVKIVSGLEAENTNRFLQLLGLAAARFPDSRANVAIINGSDIAQAKHPIHQEKTFDHEPSAPTGDISRPSATQEPIHEDNLGGEDLKISQPMGEMTAKEQDDEPPAPLGQSNTTIAQPKRTGRPQTARRKPPRYKEKSEDETMANKTPAIKTSIIIEGADDDDDDDNHEEQIDEKGAEEKLGLGGSGGESSYLIDPLAQGKSKLVREIQEEERAAAKALTESNSANQKGNEEKSNGIRFGRIDRGSQGGSKGKFADSDLNELMSTVQKLCQSTNPLGKCMDYVHEDLSTMNKELDKWQLEFQVQKDLLERERRDESDSTILSLRRTLKDLDDQIVDEVRLTRAVKARIIKHEARIQSLLTMVCTAKYNPSEFSHLATNDDR</sequence>
<feature type="domain" description="TRAF3-interacting protein 1 N-terminal" evidence="11">
    <location>
        <begin position="10"/>
        <end position="119"/>
    </location>
</feature>
<dbReference type="GO" id="GO:0042073">
    <property type="term" value="P:intraciliary transport"/>
    <property type="evidence" value="ECO:0007669"/>
    <property type="project" value="TreeGrafter"/>
</dbReference>
<feature type="region of interest" description="Disordered" evidence="10">
    <location>
        <begin position="186"/>
        <end position="206"/>
    </location>
</feature>
<evidence type="ECO:0000256" key="8">
    <source>
        <dbReference type="ARBA" id="ARBA00043971"/>
    </source>
</evidence>
<dbReference type="Gene3D" id="1.10.418.50">
    <property type="entry name" value="Microtubule-binding protein MIP-T3"/>
    <property type="match status" value="2"/>
</dbReference>
<dbReference type="InterPro" id="IPR018799">
    <property type="entry name" value="TRAF3IP1"/>
</dbReference>
<dbReference type="InterPro" id="IPR041476">
    <property type="entry name" value="TRAF3IP1_C"/>
</dbReference>
<dbReference type="GO" id="GO:0060271">
    <property type="term" value="P:cilium assembly"/>
    <property type="evidence" value="ECO:0007669"/>
    <property type="project" value="TreeGrafter"/>
</dbReference>
<feature type="compositionally biased region" description="Basic residues" evidence="10">
    <location>
        <begin position="434"/>
        <end position="446"/>
    </location>
</feature>
<accession>A0A7S3JTG7</accession>
<comment type="similarity">
    <text evidence="8">Belongs to the TRAF3IP1 family.</text>
</comment>
<feature type="compositionally biased region" description="Basic and acidic residues" evidence="10">
    <location>
        <begin position="543"/>
        <end position="558"/>
    </location>
</feature>
<keyword evidence="4" id="KW-0970">Cilium biogenesis/degradation</keyword>
<reference evidence="13" key="1">
    <citation type="submission" date="2021-01" db="EMBL/GenBank/DDBJ databases">
        <authorList>
            <person name="Corre E."/>
            <person name="Pelletier E."/>
            <person name="Niang G."/>
            <person name="Scheremetjew M."/>
            <person name="Finn R."/>
            <person name="Kale V."/>
            <person name="Holt S."/>
            <person name="Cochrane G."/>
            <person name="Meng A."/>
            <person name="Brown T."/>
            <person name="Cohen L."/>
        </authorList>
    </citation>
    <scope>NUCLEOTIDE SEQUENCE</scope>
    <source>
        <strain evidence="13">CCMP1510</strain>
    </source>
</reference>
<dbReference type="Pfam" id="PF10243">
    <property type="entry name" value="MIP-T3"/>
    <property type="match status" value="2"/>
</dbReference>
<feature type="compositionally biased region" description="Acidic residues" evidence="10">
    <location>
        <begin position="472"/>
        <end position="482"/>
    </location>
</feature>